<dbReference type="EMBL" id="JAPEVI010000003">
    <property type="protein sequence ID" value="MCX2725166.1"/>
    <property type="molecule type" value="Genomic_DNA"/>
</dbReference>
<sequence length="425" mass="43565">MLVAAVIGGILVLGGGFGLYQAGLVKLTPEPDQQMARSLTSAERKISELERQLADVSAGAANQNTGSAVSALETKVSSLESRLENAAATDSSPAIAALQQDIEELRSEMASAPAASGEGAPADIAPLEGRLSKLENTMSSTSSDASQLSGSVSGIEGQLNELKTTLGEVRTRLENTEATAKAAQTAVSTSDVSLKTLADSQARATETLSSLSSDIKSIGEANTAALEDVRAELDAVSKRLAQVESTMGDATAREVAARALSVSALKSAVDSGRAYETELAAVKAGLPEDMDLSALEANAETGVEPVSVLIAQFPAVAREMHQTFSKPDPDGDVLDSLLSSARSIVSVRGPGDADGSGPEAALRRMENAVASGDLNGALAAYEMLPGAAQEAGADWATRARARVEVNALTDRATQELLDALAAKDS</sequence>
<keyword evidence="7" id="KW-1185">Reference proteome</keyword>
<evidence type="ECO:0000256" key="4">
    <source>
        <dbReference type="ARBA" id="ARBA00023136"/>
    </source>
</evidence>
<gene>
    <name evidence="6" type="ORF">ON753_22820</name>
</gene>
<protein>
    <submittedName>
        <fullName evidence="6">Mitofilin family membrane protein</fullName>
    </submittedName>
</protein>
<name>A0ABT3R793_9HYPH</name>
<dbReference type="Proteomes" id="UP001300261">
    <property type="component" value="Unassembled WGS sequence"/>
</dbReference>
<dbReference type="Pfam" id="PF09731">
    <property type="entry name" value="Mitofilin"/>
    <property type="match status" value="1"/>
</dbReference>
<dbReference type="SUPFAM" id="SSF57997">
    <property type="entry name" value="Tropomyosin"/>
    <property type="match status" value="1"/>
</dbReference>
<dbReference type="InterPro" id="IPR019133">
    <property type="entry name" value="MIC60"/>
</dbReference>
<evidence type="ECO:0000256" key="1">
    <source>
        <dbReference type="ARBA" id="ARBA00004370"/>
    </source>
</evidence>
<organism evidence="6 7">
    <name type="scientific">Roseibium salinum</name>
    <dbReference type="NCBI Taxonomy" id="1604349"/>
    <lineage>
        <taxon>Bacteria</taxon>
        <taxon>Pseudomonadati</taxon>
        <taxon>Pseudomonadota</taxon>
        <taxon>Alphaproteobacteria</taxon>
        <taxon>Hyphomicrobiales</taxon>
        <taxon>Stappiaceae</taxon>
        <taxon>Roseibium</taxon>
    </lineage>
</organism>
<keyword evidence="4" id="KW-0472">Membrane</keyword>
<evidence type="ECO:0000256" key="3">
    <source>
        <dbReference type="ARBA" id="ARBA00022989"/>
    </source>
</evidence>
<dbReference type="Gene3D" id="1.10.287.1490">
    <property type="match status" value="1"/>
</dbReference>
<proteinExistence type="predicted"/>
<evidence type="ECO:0000313" key="7">
    <source>
        <dbReference type="Proteomes" id="UP001300261"/>
    </source>
</evidence>
<keyword evidence="3" id="KW-1133">Transmembrane helix</keyword>
<evidence type="ECO:0000256" key="5">
    <source>
        <dbReference type="SAM" id="Coils"/>
    </source>
</evidence>
<comment type="subcellular location">
    <subcellularLocation>
        <location evidence="1">Membrane</location>
    </subcellularLocation>
</comment>
<evidence type="ECO:0000256" key="2">
    <source>
        <dbReference type="ARBA" id="ARBA00022692"/>
    </source>
</evidence>
<keyword evidence="5" id="KW-0175">Coiled coil</keyword>
<keyword evidence="2" id="KW-0812">Transmembrane</keyword>
<dbReference type="RefSeq" id="WP_265965802.1">
    <property type="nucleotide sequence ID" value="NZ_JAPEVI010000003.1"/>
</dbReference>
<comment type="caution">
    <text evidence="6">The sequence shown here is derived from an EMBL/GenBank/DDBJ whole genome shotgun (WGS) entry which is preliminary data.</text>
</comment>
<accession>A0ABT3R793</accession>
<feature type="coiled-coil region" evidence="5">
    <location>
        <begin position="32"/>
        <end position="115"/>
    </location>
</feature>
<reference evidence="6 7" key="1">
    <citation type="journal article" date="2016" name="Int. J. Syst. Evol. Microbiol.">
        <title>Labrenzia salina sp. nov., isolated from the rhizosphere of the halophyte Arthrocnemum macrostachyum.</title>
        <authorList>
            <person name="Camacho M."/>
            <person name="Redondo-Gomez S."/>
            <person name="Rodriguez-Llorente I."/>
            <person name="Rohde M."/>
            <person name="Sproer C."/>
            <person name="Schumann P."/>
            <person name="Klenk H.P."/>
            <person name="Montero-Calasanz M.D.C."/>
        </authorList>
    </citation>
    <scope>NUCLEOTIDE SEQUENCE [LARGE SCALE GENOMIC DNA]</scope>
    <source>
        <strain evidence="6 7">DSM 29163</strain>
    </source>
</reference>
<evidence type="ECO:0000313" key="6">
    <source>
        <dbReference type="EMBL" id="MCX2725166.1"/>
    </source>
</evidence>